<evidence type="ECO:0000313" key="2">
    <source>
        <dbReference type="Proteomes" id="UP000494120"/>
    </source>
</evidence>
<keyword evidence="2" id="KW-1185">Reference proteome</keyword>
<reference evidence="1 2" key="1">
    <citation type="submission" date="2019-09" db="EMBL/GenBank/DDBJ databases">
        <authorList>
            <person name="Depoorter E."/>
        </authorList>
    </citation>
    <scope>NUCLEOTIDE SEQUENCE [LARGE SCALE GENOMIC DNA]</scope>
    <source>
        <strain evidence="1 2">R-17378</strain>
    </source>
</reference>
<dbReference type="EMBL" id="CABVQG010000021">
    <property type="protein sequence ID" value="VWD02292.1"/>
    <property type="molecule type" value="Genomic_DNA"/>
</dbReference>
<protein>
    <recommendedName>
        <fullName evidence="3">SH3 domain-containing protein</fullName>
    </recommendedName>
</protein>
<evidence type="ECO:0000313" key="1">
    <source>
        <dbReference type="EMBL" id="VWD02292.1"/>
    </source>
</evidence>
<sequence length="55" mass="6046">MKGVFVVPGDQVTAYTSYNGFASVQYVNMKNGNIVLGWIAENRIKTSRFTSSPSN</sequence>
<comment type="caution">
    <text evidence="1">The sequence shown here is derived from an EMBL/GenBank/DDBJ whole genome shotgun (WGS) entry which is preliminary data.</text>
</comment>
<dbReference type="Proteomes" id="UP000494120">
    <property type="component" value="Unassembled WGS sequence"/>
</dbReference>
<evidence type="ECO:0008006" key="3">
    <source>
        <dbReference type="Google" id="ProtNLM"/>
    </source>
</evidence>
<gene>
    <name evidence="1" type="ORF">BLA17378_05325</name>
</gene>
<proteinExistence type="predicted"/>
<organism evidence="1 2">
    <name type="scientific">Burkholderia aenigmatica</name>
    <dbReference type="NCBI Taxonomy" id="2015348"/>
    <lineage>
        <taxon>Bacteria</taxon>
        <taxon>Pseudomonadati</taxon>
        <taxon>Pseudomonadota</taxon>
        <taxon>Betaproteobacteria</taxon>
        <taxon>Burkholderiales</taxon>
        <taxon>Burkholderiaceae</taxon>
        <taxon>Burkholderia</taxon>
        <taxon>Burkholderia cepacia complex</taxon>
    </lineage>
</organism>
<accession>A0ABY6XZ52</accession>
<name>A0ABY6XZ52_9BURK</name>